<dbReference type="OrthoDB" id="2691794at2759"/>
<keyword evidence="3" id="KW-1185">Reference proteome</keyword>
<feature type="chain" id="PRO_5008889045" evidence="1">
    <location>
        <begin position="24"/>
        <end position="222"/>
    </location>
</feature>
<dbReference type="Proteomes" id="UP000092993">
    <property type="component" value="Unassembled WGS sequence"/>
</dbReference>
<dbReference type="AlphaFoldDB" id="A0A1C7MBX5"/>
<gene>
    <name evidence="2" type="ORF">A0H81_05681</name>
</gene>
<evidence type="ECO:0000256" key="1">
    <source>
        <dbReference type="SAM" id="SignalP"/>
    </source>
</evidence>
<sequence length="222" mass="25005">MRKGSETVVPKVWLLRLWLRTIAVQCCDDQPLIDKVMPICFKTFGGKSFDNARDQMSLIAASDKADERADPCSVKSIARNHHSIRCVMDLPWIAVTFDMGVKESVVCSTFSTSRLDNVNANVTEYTSDEEETSEDGILEDEFEEDAPDEALCLRIYASGMSAQTFLFLAELPGLEHILNDIVRRAMGPPHPLPIQQRLADVMQFGETSEEDHMAWEYGKQDL</sequence>
<comment type="caution">
    <text evidence="2">The sequence shown here is derived from an EMBL/GenBank/DDBJ whole genome shotgun (WGS) entry which is preliminary data.</text>
</comment>
<proteinExistence type="predicted"/>
<keyword evidence="1" id="KW-0732">Signal</keyword>
<evidence type="ECO:0000313" key="2">
    <source>
        <dbReference type="EMBL" id="OBZ74358.1"/>
    </source>
</evidence>
<name>A0A1C7MBX5_GRIFR</name>
<dbReference type="STRING" id="5627.A0A1C7MBX5"/>
<organism evidence="2 3">
    <name type="scientific">Grifola frondosa</name>
    <name type="common">Maitake</name>
    <name type="synonym">Polyporus frondosus</name>
    <dbReference type="NCBI Taxonomy" id="5627"/>
    <lineage>
        <taxon>Eukaryota</taxon>
        <taxon>Fungi</taxon>
        <taxon>Dikarya</taxon>
        <taxon>Basidiomycota</taxon>
        <taxon>Agaricomycotina</taxon>
        <taxon>Agaricomycetes</taxon>
        <taxon>Polyporales</taxon>
        <taxon>Grifolaceae</taxon>
        <taxon>Grifola</taxon>
    </lineage>
</organism>
<feature type="signal peptide" evidence="1">
    <location>
        <begin position="1"/>
        <end position="23"/>
    </location>
</feature>
<reference evidence="2 3" key="1">
    <citation type="submission" date="2016-03" db="EMBL/GenBank/DDBJ databases">
        <title>Whole genome sequencing of Grifola frondosa 9006-11.</title>
        <authorList>
            <person name="Min B."/>
            <person name="Park H."/>
            <person name="Kim J.-G."/>
            <person name="Cho H."/>
            <person name="Oh Y.-L."/>
            <person name="Kong W.-S."/>
            <person name="Choi I.-G."/>
        </authorList>
    </citation>
    <scope>NUCLEOTIDE SEQUENCE [LARGE SCALE GENOMIC DNA]</scope>
    <source>
        <strain evidence="2 3">9006-11</strain>
    </source>
</reference>
<dbReference type="EMBL" id="LUGG01000005">
    <property type="protein sequence ID" value="OBZ74358.1"/>
    <property type="molecule type" value="Genomic_DNA"/>
</dbReference>
<protein>
    <submittedName>
        <fullName evidence="2">Uncharacterized protein</fullName>
    </submittedName>
</protein>
<accession>A0A1C7MBX5</accession>
<evidence type="ECO:0000313" key="3">
    <source>
        <dbReference type="Proteomes" id="UP000092993"/>
    </source>
</evidence>